<name>A0A3P7P6G7_9FIRM</name>
<feature type="coiled-coil region" evidence="1">
    <location>
        <begin position="25"/>
        <end position="59"/>
    </location>
</feature>
<sequence>MEDKVEYLNKIETTKIDLKVVMNDKIILKDEQRTLKDTIDALEKEKEVLNNIMQELITIDAASIELLKYNGISDYTQISEDLRLHPELIPYDGVLGGTMAFTNIYVLNDKWIYARFEDGHIQGYGIYEYTIDQFMNISWEIIDSVLDGNEN</sequence>
<organism evidence="2 3">
    <name type="scientific">Petrocella atlantisensis</name>
    <dbReference type="NCBI Taxonomy" id="2173034"/>
    <lineage>
        <taxon>Bacteria</taxon>
        <taxon>Bacillati</taxon>
        <taxon>Bacillota</taxon>
        <taxon>Clostridia</taxon>
        <taxon>Lachnospirales</taxon>
        <taxon>Vallitaleaceae</taxon>
        <taxon>Petrocella</taxon>
    </lineage>
</organism>
<gene>
    <name evidence="2" type="ORF">PATL70BA_3207</name>
</gene>
<keyword evidence="1" id="KW-0175">Coiled coil</keyword>
<dbReference type="OrthoDB" id="5471167at2"/>
<dbReference type="AlphaFoldDB" id="A0A3P7P6G7"/>
<dbReference type="RefSeq" id="WP_125138160.1">
    <property type="nucleotide sequence ID" value="NZ_LR130778.1"/>
</dbReference>
<dbReference type="Proteomes" id="UP000279029">
    <property type="component" value="Chromosome"/>
</dbReference>
<evidence type="ECO:0000313" key="3">
    <source>
        <dbReference type="Proteomes" id="UP000279029"/>
    </source>
</evidence>
<accession>A0A3P7P6G7</accession>
<evidence type="ECO:0000313" key="2">
    <source>
        <dbReference type="EMBL" id="VDN49130.1"/>
    </source>
</evidence>
<dbReference type="EMBL" id="LR130778">
    <property type="protein sequence ID" value="VDN49130.1"/>
    <property type="molecule type" value="Genomic_DNA"/>
</dbReference>
<dbReference type="KEGG" id="cbar:PATL70BA_3207"/>
<reference evidence="2 3" key="1">
    <citation type="submission" date="2018-09" db="EMBL/GenBank/DDBJ databases">
        <authorList>
            <person name="Postec A."/>
        </authorList>
    </citation>
    <scope>NUCLEOTIDE SEQUENCE [LARGE SCALE GENOMIC DNA]</scope>
    <source>
        <strain evidence="2">70B-A</strain>
    </source>
</reference>
<evidence type="ECO:0000256" key="1">
    <source>
        <dbReference type="SAM" id="Coils"/>
    </source>
</evidence>
<keyword evidence="3" id="KW-1185">Reference proteome</keyword>
<protein>
    <submittedName>
        <fullName evidence="2">Uncharacterized protein</fullName>
    </submittedName>
</protein>
<proteinExistence type="predicted"/>